<organism evidence="2 3">
    <name type="scientific">Methanosphaera stadtmanae</name>
    <dbReference type="NCBI Taxonomy" id="2317"/>
    <lineage>
        <taxon>Archaea</taxon>
        <taxon>Methanobacteriati</taxon>
        <taxon>Methanobacteriota</taxon>
        <taxon>Methanomada group</taxon>
        <taxon>Methanobacteria</taxon>
        <taxon>Methanobacteriales</taxon>
        <taxon>Methanobacteriaceae</taxon>
        <taxon>Methanosphaera</taxon>
    </lineage>
</organism>
<protein>
    <submittedName>
        <fullName evidence="2">Uncharacterized protein</fullName>
    </submittedName>
</protein>
<reference evidence="2 3" key="1">
    <citation type="submission" date="2017-05" db="EMBL/GenBank/DDBJ databases">
        <title>Host range expansion of the Methanosphaera genus to humans and monogastric animals involves recent and extensive reduction in genome content.</title>
        <authorList>
            <person name="Hoedt E.C."/>
            <person name="Volmer J.G."/>
            <person name="Parks D.H."/>
            <person name="Rosewarne C.P."/>
            <person name="Denman S.E."/>
            <person name="Mcsweeney C.S."/>
            <person name="O Cuiv P."/>
            <person name="Hugenholtz P."/>
            <person name="Tyson G.W."/>
            <person name="Morrison M."/>
        </authorList>
    </citation>
    <scope>NUCLEOTIDE SEQUENCE [LARGE SCALE GENOMIC DNA]</scope>
    <source>
        <strain evidence="2 3">PA5</strain>
    </source>
</reference>
<comment type="caution">
    <text evidence="2">The sequence shown here is derived from an EMBL/GenBank/DDBJ whole genome shotgun (WGS) entry which is preliminary data.</text>
</comment>
<gene>
    <name evidence="2" type="ORF">CA615_00260</name>
</gene>
<sequence>MSSLEEVSKKNDELIRKSTASKVFIISRCISILSLTVVALCFEQWRLMGIAMLLLCCYTFPIRYVRYFKKLDDEDE</sequence>
<evidence type="ECO:0000256" key="1">
    <source>
        <dbReference type="SAM" id="Phobius"/>
    </source>
</evidence>
<keyword evidence="1" id="KW-0472">Membrane</keyword>
<evidence type="ECO:0000313" key="2">
    <source>
        <dbReference type="EMBL" id="RAP03754.1"/>
    </source>
</evidence>
<dbReference type="AlphaFoldDB" id="A0A328Q3Q6"/>
<dbReference type="EMBL" id="NGJK01000005">
    <property type="protein sequence ID" value="RAP03754.1"/>
    <property type="molecule type" value="Genomic_DNA"/>
</dbReference>
<accession>A0A328Q3Q6</accession>
<evidence type="ECO:0000313" key="3">
    <source>
        <dbReference type="Proteomes" id="UP000248557"/>
    </source>
</evidence>
<name>A0A328Q3Q6_9EURY</name>
<feature type="transmembrane region" description="Helical" evidence="1">
    <location>
        <begin position="45"/>
        <end position="65"/>
    </location>
</feature>
<dbReference type="Proteomes" id="UP000248557">
    <property type="component" value="Unassembled WGS sequence"/>
</dbReference>
<dbReference type="RefSeq" id="WP_112149240.1">
    <property type="nucleotide sequence ID" value="NZ_NGJK01000005.1"/>
</dbReference>
<proteinExistence type="predicted"/>
<feature type="transmembrane region" description="Helical" evidence="1">
    <location>
        <begin position="20"/>
        <end position="39"/>
    </location>
</feature>
<keyword evidence="1" id="KW-1133">Transmembrane helix</keyword>
<keyword evidence="1" id="KW-0812">Transmembrane</keyword>